<dbReference type="InterPro" id="IPR036612">
    <property type="entry name" value="KH_dom_type_1_sf"/>
</dbReference>
<dbReference type="GO" id="GO:0005739">
    <property type="term" value="C:mitochondrion"/>
    <property type="evidence" value="ECO:0007669"/>
    <property type="project" value="TreeGrafter"/>
</dbReference>
<keyword evidence="2" id="KW-0548">Nucleotidyltransferase</keyword>
<reference evidence="7 8" key="2">
    <citation type="submission" date="2018-11" db="EMBL/GenBank/DDBJ databases">
        <authorList>
            <consortium name="Pathogen Informatics"/>
        </authorList>
    </citation>
    <scope>NUCLEOTIDE SEQUENCE [LARGE SCALE GENOMIC DNA]</scope>
</reference>
<dbReference type="InterPro" id="IPR004087">
    <property type="entry name" value="KH_dom"/>
</dbReference>
<dbReference type="Proteomes" id="UP000270296">
    <property type="component" value="Unassembled WGS sequence"/>
</dbReference>
<dbReference type="GO" id="GO:0004654">
    <property type="term" value="F:polyribonucleotide nucleotidyltransferase activity"/>
    <property type="evidence" value="ECO:0007669"/>
    <property type="project" value="InterPro"/>
</dbReference>
<keyword evidence="3 4" id="KW-0694">RNA-binding</keyword>
<evidence type="ECO:0000313" key="7">
    <source>
        <dbReference type="EMBL" id="VDP29650.1"/>
    </source>
</evidence>
<protein>
    <submittedName>
        <fullName evidence="9">S1 motif domain-containing protein</fullName>
    </submittedName>
</protein>
<dbReference type="FunFam" id="2.40.50.140:FF:000113">
    <property type="entry name" value="polyribonucleotide nucleotidyltransferase 1, mitochondrial"/>
    <property type="match status" value="1"/>
</dbReference>
<dbReference type="InterPro" id="IPR012340">
    <property type="entry name" value="NA-bd_OB-fold"/>
</dbReference>
<reference evidence="9" key="1">
    <citation type="submission" date="2016-06" db="UniProtKB">
        <authorList>
            <consortium name="WormBaseParasite"/>
        </authorList>
    </citation>
    <scope>IDENTIFICATION</scope>
</reference>
<evidence type="ECO:0000313" key="9">
    <source>
        <dbReference type="WBParaSite" id="SBAD_0001054001-mRNA-1"/>
    </source>
</evidence>
<evidence type="ECO:0000256" key="4">
    <source>
        <dbReference type="PROSITE-ProRule" id="PRU00117"/>
    </source>
</evidence>
<dbReference type="InterPro" id="IPR003029">
    <property type="entry name" value="S1_domain"/>
</dbReference>
<dbReference type="Gene3D" id="3.30.1370.10">
    <property type="entry name" value="K Homology domain, type 1"/>
    <property type="match status" value="1"/>
</dbReference>
<evidence type="ECO:0000256" key="2">
    <source>
        <dbReference type="ARBA" id="ARBA00022695"/>
    </source>
</evidence>
<dbReference type="SMART" id="SM00322">
    <property type="entry name" value="KH"/>
    <property type="match status" value="1"/>
</dbReference>
<dbReference type="PANTHER" id="PTHR11252">
    <property type="entry name" value="POLYRIBONUCLEOTIDE NUCLEOTIDYLTRANSFERASE"/>
    <property type="match status" value="1"/>
</dbReference>
<keyword evidence="8" id="KW-1185">Reference proteome</keyword>
<feature type="compositionally biased region" description="Polar residues" evidence="5">
    <location>
        <begin position="179"/>
        <end position="190"/>
    </location>
</feature>
<dbReference type="FunFam" id="3.30.1370.10:FF:000001">
    <property type="entry name" value="Polyribonucleotide nucleotidyltransferase"/>
    <property type="match status" value="1"/>
</dbReference>
<dbReference type="Gene3D" id="2.40.50.140">
    <property type="entry name" value="Nucleic acid-binding proteins"/>
    <property type="match status" value="1"/>
</dbReference>
<proteinExistence type="predicted"/>
<dbReference type="PROSITE" id="PS50126">
    <property type="entry name" value="S1"/>
    <property type="match status" value="1"/>
</dbReference>
<dbReference type="Pfam" id="PF00013">
    <property type="entry name" value="KH_1"/>
    <property type="match status" value="1"/>
</dbReference>
<dbReference type="SUPFAM" id="SSF54791">
    <property type="entry name" value="Eukaryotic type KH-domain (KH-domain type I)"/>
    <property type="match status" value="1"/>
</dbReference>
<evidence type="ECO:0000256" key="1">
    <source>
        <dbReference type="ARBA" id="ARBA00022679"/>
    </source>
</evidence>
<dbReference type="Pfam" id="PF00575">
    <property type="entry name" value="S1"/>
    <property type="match status" value="1"/>
</dbReference>
<dbReference type="EMBL" id="UZAM01013720">
    <property type="protein sequence ID" value="VDP29650.1"/>
    <property type="molecule type" value="Genomic_DNA"/>
</dbReference>
<organism evidence="9">
    <name type="scientific">Soboliphyme baturini</name>
    <dbReference type="NCBI Taxonomy" id="241478"/>
    <lineage>
        <taxon>Eukaryota</taxon>
        <taxon>Metazoa</taxon>
        <taxon>Ecdysozoa</taxon>
        <taxon>Nematoda</taxon>
        <taxon>Enoplea</taxon>
        <taxon>Dorylaimia</taxon>
        <taxon>Dioctophymatida</taxon>
        <taxon>Dioctophymatoidea</taxon>
        <taxon>Soboliphymatidae</taxon>
        <taxon>Soboliphyme</taxon>
    </lineage>
</organism>
<keyword evidence="1" id="KW-0808">Transferase</keyword>
<dbReference type="GO" id="GO:0003723">
    <property type="term" value="F:RNA binding"/>
    <property type="evidence" value="ECO:0007669"/>
    <property type="project" value="UniProtKB-UniRule"/>
</dbReference>
<feature type="region of interest" description="Disordered" evidence="5">
    <location>
        <begin position="170"/>
        <end position="190"/>
    </location>
</feature>
<dbReference type="PROSITE" id="PS50084">
    <property type="entry name" value="KH_TYPE_1"/>
    <property type="match status" value="1"/>
</dbReference>
<dbReference type="AlphaFoldDB" id="A0A183J2S8"/>
<dbReference type="SUPFAM" id="SSF50249">
    <property type="entry name" value="Nucleic acid-binding proteins"/>
    <property type="match status" value="1"/>
</dbReference>
<accession>A0A183J2S8</accession>
<feature type="domain" description="S1 motif" evidence="6">
    <location>
        <begin position="91"/>
        <end position="162"/>
    </location>
</feature>
<dbReference type="GO" id="GO:0005829">
    <property type="term" value="C:cytosol"/>
    <property type="evidence" value="ECO:0007669"/>
    <property type="project" value="TreeGrafter"/>
</dbReference>
<name>A0A183J2S8_9BILA</name>
<dbReference type="WBParaSite" id="SBAD_0001054001-mRNA-1">
    <property type="protein sequence ID" value="SBAD_0001054001-mRNA-1"/>
    <property type="gene ID" value="SBAD_0001054001"/>
</dbReference>
<dbReference type="GO" id="GO:0000958">
    <property type="term" value="P:mitochondrial mRNA catabolic process"/>
    <property type="evidence" value="ECO:0007669"/>
    <property type="project" value="TreeGrafter"/>
</dbReference>
<dbReference type="PANTHER" id="PTHR11252:SF0">
    <property type="entry name" value="POLYRIBONUCLEOTIDE NUCLEOTIDYLTRANSFERASE 1, MITOCHONDRIAL"/>
    <property type="match status" value="1"/>
</dbReference>
<evidence type="ECO:0000259" key="6">
    <source>
        <dbReference type="PROSITE" id="PS50126"/>
    </source>
</evidence>
<dbReference type="InterPro" id="IPR012162">
    <property type="entry name" value="PNPase"/>
</dbReference>
<dbReference type="GO" id="GO:0000965">
    <property type="term" value="P:mitochondrial RNA 3'-end processing"/>
    <property type="evidence" value="ECO:0007669"/>
    <property type="project" value="TreeGrafter"/>
</dbReference>
<dbReference type="CDD" id="cd09033">
    <property type="entry name" value="KH-I_PNPT1"/>
    <property type="match status" value="1"/>
</dbReference>
<gene>
    <name evidence="7" type="ORF">SBAD_LOCUS10176</name>
</gene>
<evidence type="ECO:0000256" key="5">
    <source>
        <dbReference type="SAM" id="MobiDB-lite"/>
    </source>
</evidence>
<sequence>MTECMPQPRTQLKVSGPAEEKFIVPASKRSRFIGPGGYNLRKIQSETGAQVSQIDECTYSLFATNQSCMKEAKEMIEHFLEENVEDKLEFGGIYTATIVELRNNGVMVTLHPAMTPVLLPNSQLDMRRIDHPSILNLKVGQEISVKYFGRDPSTGSIRLSRKVLQKIGTDSAKQPLPQALSSPWFNKSVQ</sequence>
<dbReference type="GO" id="GO:0000175">
    <property type="term" value="F:3'-5'-RNA exonuclease activity"/>
    <property type="evidence" value="ECO:0007669"/>
    <property type="project" value="TreeGrafter"/>
</dbReference>
<dbReference type="InterPro" id="IPR004088">
    <property type="entry name" value="KH_dom_type_1"/>
</dbReference>
<evidence type="ECO:0000313" key="8">
    <source>
        <dbReference type="Proteomes" id="UP000270296"/>
    </source>
</evidence>
<dbReference type="OrthoDB" id="437922at2759"/>
<evidence type="ECO:0000256" key="3">
    <source>
        <dbReference type="ARBA" id="ARBA00022884"/>
    </source>
</evidence>